<gene>
    <name evidence="7" type="ORF">BSL78_28222</name>
</gene>
<evidence type="ECO:0000256" key="1">
    <source>
        <dbReference type="ARBA" id="ARBA00022723"/>
    </source>
</evidence>
<accession>A0A2G8JGQ7</accession>
<dbReference type="Gene3D" id="3.30.40.10">
    <property type="entry name" value="Zinc/RING finger domain, C3HC4 (zinc finger)"/>
    <property type="match status" value="1"/>
</dbReference>
<evidence type="ECO:0000313" key="7">
    <source>
        <dbReference type="EMBL" id="PIK34954.1"/>
    </source>
</evidence>
<evidence type="ECO:0000259" key="6">
    <source>
        <dbReference type="PROSITE" id="PS50016"/>
    </source>
</evidence>
<keyword evidence="1" id="KW-0479">Metal-binding</keyword>
<dbReference type="EMBL" id="MRZV01002028">
    <property type="protein sequence ID" value="PIK34954.1"/>
    <property type="molecule type" value="Genomic_DNA"/>
</dbReference>
<proteinExistence type="predicted"/>
<evidence type="ECO:0000313" key="8">
    <source>
        <dbReference type="Proteomes" id="UP000230750"/>
    </source>
</evidence>
<organism evidence="7 8">
    <name type="scientific">Stichopus japonicus</name>
    <name type="common">Sea cucumber</name>
    <dbReference type="NCBI Taxonomy" id="307972"/>
    <lineage>
        <taxon>Eukaryota</taxon>
        <taxon>Metazoa</taxon>
        <taxon>Echinodermata</taxon>
        <taxon>Eleutherozoa</taxon>
        <taxon>Echinozoa</taxon>
        <taxon>Holothuroidea</taxon>
        <taxon>Aspidochirotacea</taxon>
        <taxon>Aspidochirotida</taxon>
        <taxon>Stichopodidae</taxon>
        <taxon>Apostichopus</taxon>
    </lineage>
</organism>
<dbReference type="SUPFAM" id="SSF57903">
    <property type="entry name" value="FYVE/PHD zinc finger"/>
    <property type="match status" value="1"/>
</dbReference>
<dbReference type="AlphaFoldDB" id="A0A2G8JGQ7"/>
<dbReference type="STRING" id="307972.A0A2G8JGQ7"/>
<keyword evidence="8" id="KW-1185">Reference proteome</keyword>
<dbReference type="OrthoDB" id="5411773at2759"/>
<name>A0A2G8JGQ7_STIJA</name>
<dbReference type="Proteomes" id="UP000230750">
    <property type="component" value="Unassembled WGS sequence"/>
</dbReference>
<dbReference type="PROSITE" id="PS50016">
    <property type="entry name" value="ZF_PHD_2"/>
    <property type="match status" value="1"/>
</dbReference>
<keyword evidence="2 4" id="KW-0863">Zinc-finger</keyword>
<dbReference type="InterPro" id="IPR001965">
    <property type="entry name" value="Znf_PHD"/>
</dbReference>
<feature type="region of interest" description="Disordered" evidence="5">
    <location>
        <begin position="87"/>
        <end position="116"/>
    </location>
</feature>
<evidence type="ECO:0000256" key="4">
    <source>
        <dbReference type="PROSITE-ProRule" id="PRU00146"/>
    </source>
</evidence>
<dbReference type="GO" id="GO:0008270">
    <property type="term" value="F:zinc ion binding"/>
    <property type="evidence" value="ECO:0007669"/>
    <property type="project" value="UniProtKB-KW"/>
</dbReference>
<dbReference type="InterPro" id="IPR019787">
    <property type="entry name" value="Znf_PHD-finger"/>
</dbReference>
<evidence type="ECO:0000256" key="5">
    <source>
        <dbReference type="SAM" id="MobiDB-lite"/>
    </source>
</evidence>
<reference evidence="7 8" key="1">
    <citation type="journal article" date="2017" name="PLoS Biol.">
        <title>The sea cucumber genome provides insights into morphological evolution and visceral regeneration.</title>
        <authorList>
            <person name="Zhang X."/>
            <person name="Sun L."/>
            <person name="Yuan J."/>
            <person name="Sun Y."/>
            <person name="Gao Y."/>
            <person name="Zhang L."/>
            <person name="Li S."/>
            <person name="Dai H."/>
            <person name="Hamel J.F."/>
            <person name="Liu C."/>
            <person name="Yu Y."/>
            <person name="Liu S."/>
            <person name="Lin W."/>
            <person name="Guo K."/>
            <person name="Jin S."/>
            <person name="Xu P."/>
            <person name="Storey K.B."/>
            <person name="Huan P."/>
            <person name="Zhang T."/>
            <person name="Zhou Y."/>
            <person name="Zhang J."/>
            <person name="Lin C."/>
            <person name="Li X."/>
            <person name="Xing L."/>
            <person name="Huo D."/>
            <person name="Sun M."/>
            <person name="Wang L."/>
            <person name="Mercier A."/>
            <person name="Li F."/>
            <person name="Yang H."/>
            <person name="Xiang J."/>
        </authorList>
    </citation>
    <scope>NUCLEOTIDE SEQUENCE [LARGE SCALE GENOMIC DNA]</scope>
    <source>
        <strain evidence="7">Shaxun</strain>
        <tissue evidence="7">Muscle</tissue>
    </source>
</reference>
<protein>
    <recommendedName>
        <fullName evidence="6">PHD-type domain-containing protein</fullName>
    </recommendedName>
</protein>
<dbReference type="PROSITE" id="PS01359">
    <property type="entry name" value="ZF_PHD_1"/>
    <property type="match status" value="1"/>
</dbReference>
<evidence type="ECO:0000256" key="3">
    <source>
        <dbReference type="ARBA" id="ARBA00022833"/>
    </source>
</evidence>
<feature type="domain" description="PHD-type" evidence="6">
    <location>
        <begin position="28"/>
        <end position="79"/>
    </location>
</feature>
<dbReference type="InterPro" id="IPR019786">
    <property type="entry name" value="Zinc_finger_PHD-type_CS"/>
</dbReference>
<evidence type="ECO:0000256" key="2">
    <source>
        <dbReference type="ARBA" id="ARBA00022771"/>
    </source>
</evidence>
<dbReference type="InterPro" id="IPR013083">
    <property type="entry name" value="Znf_RING/FYVE/PHD"/>
</dbReference>
<sequence length="251" mass="28652">MASTSSTTSENLNVDLELDFESEETEIGKVCFCGNELLDDLVNCAGMSCETEWFHVGCSGLTDTDAHTEEWFCENCQEQMYADEHDACEDQTPGQSASRKDDRKQKTTQGNKTKETAPKCPQVYTVQNALDMSVVFILQCLNSFFTDSLYCMDSGLSVELQTLAKQLLENGSVPLKEFSKFIVQQLWDVIYPDNKRPITSSDRGRMWNRFHNLRLDPQVLKVWKELLSRINLLTIALSSAQLFMLQHIWNF</sequence>
<dbReference type="InterPro" id="IPR011011">
    <property type="entry name" value="Znf_FYVE_PHD"/>
</dbReference>
<keyword evidence="3" id="KW-0862">Zinc</keyword>
<comment type="caution">
    <text evidence="7">The sequence shown here is derived from an EMBL/GenBank/DDBJ whole genome shotgun (WGS) entry which is preliminary data.</text>
</comment>
<dbReference type="SMART" id="SM00249">
    <property type="entry name" value="PHD"/>
    <property type="match status" value="1"/>
</dbReference>